<evidence type="ECO:0000256" key="1">
    <source>
        <dbReference type="SAM" id="Phobius"/>
    </source>
</evidence>
<dbReference type="PANTHER" id="PTHR24047">
    <property type="entry name" value="FI01909P-RELATED"/>
    <property type="match status" value="1"/>
</dbReference>
<name>A0A8S1BAQ4_ARCPL</name>
<organism evidence="3 4">
    <name type="scientific">Arctia plantaginis</name>
    <name type="common">Wood tiger moth</name>
    <name type="synonym">Phalaena plantaginis</name>
    <dbReference type="NCBI Taxonomy" id="874455"/>
    <lineage>
        <taxon>Eukaryota</taxon>
        <taxon>Metazoa</taxon>
        <taxon>Ecdysozoa</taxon>
        <taxon>Arthropoda</taxon>
        <taxon>Hexapoda</taxon>
        <taxon>Insecta</taxon>
        <taxon>Pterygota</taxon>
        <taxon>Neoptera</taxon>
        <taxon>Endopterygota</taxon>
        <taxon>Lepidoptera</taxon>
        <taxon>Glossata</taxon>
        <taxon>Ditrysia</taxon>
        <taxon>Noctuoidea</taxon>
        <taxon>Erebidae</taxon>
        <taxon>Arctiinae</taxon>
        <taxon>Arctia</taxon>
    </lineage>
</organism>
<dbReference type="InterPro" id="IPR053255">
    <property type="entry name" value="EGF-like_domain"/>
</dbReference>
<gene>
    <name evidence="3" type="ORF">APLA_LOCUS15086</name>
</gene>
<protein>
    <recommendedName>
        <fullName evidence="2">EGF-like domain-containing protein</fullName>
    </recommendedName>
</protein>
<dbReference type="Proteomes" id="UP000494106">
    <property type="component" value="Unassembled WGS sequence"/>
</dbReference>
<evidence type="ECO:0000313" key="4">
    <source>
        <dbReference type="Proteomes" id="UP000494106"/>
    </source>
</evidence>
<evidence type="ECO:0000259" key="2">
    <source>
        <dbReference type="SMART" id="SM00181"/>
    </source>
</evidence>
<dbReference type="SUPFAM" id="SSF57184">
    <property type="entry name" value="Growth factor receptor domain"/>
    <property type="match status" value="1"/>
</dbReference>
<dbReference type="PANTHER" id="PTHR24047:SF29">
    <property type="entry name" value="EATER-RELATED"/>
    <property type="match status" value="1"/>
</dbReference>
<keyword evidence="1" id="KW-0472">Membrane</keyword>
<keyword evidence="1" id="KW-0812">Transmembrane</keyword>
<feature type="transmembrane region" description="Helical" evidence="1">
    <location>
        <begin position="7"/>
        <end position="26"/>
    </location>
</feature>
<comment type="caution">
    <text evidence="3">The sequence shown here is derived from an EMBL/GenBank/DDBJ whole genome shotgun (WGS) entry which is preliminary data.</text>
</comment>
<dbReference type="SMART" id="SM00181">
    <property type="entry name" value="EGF"/>
    <property type="match status" value="2"/>
</dbReference>
<dbReference type="InterPro" id="IPR000742">
    <property type="entry name" value="EGF"/>
</dbReference>
<feature type="domain" description="EGF-like" evidence="2">
    <location>
        <begin position="134"/>
        <end position="164"/>
    </location>
</feature>
<dbReference type="Gene3D" id="2.10.25.10">
    <property type="entry name" value="Laminin"/>
    <property type="match status" value="2"/>
</dbReference>
<feature type="domain" description="EGF-like" evidence="2">
    <location>
        <begin position="101"/>
        <end position="132"/>
    </location>
</feature>
<dbReference type="InterPro" id="IPR003341">
    <property type="entry name" value="Cys_rich_tripleX"/>
</dbReference>
<dbReference type="EMBL" id="CADEBC010000579">
    <property type="protein sequence ID" value="CAB3255903.1"/>
    <property type="molecule type" value="Genomic_DNA"/>
</dbReference>
<keyword evidence="1" id="KW-1133">Transmembrane helix</keyword>
<sequence length="234" mass="25916">MYIGTSSVILFVPCFIIIKIFCVSYTEAQICTKTKMSTVGTDFKTAVECIRRSGSKCTGTRTVRRTFTKKLTKPVKTAYKDCCTGYIQDKTNVKTLVCKPVCPKGCQNGSCRKPNECACNKGYKKVEEHVCVPFCSDGCPHGKCVGPEICICDLGYYKNNFTCVASSGSAKNLVFWITSNWILVAVILIITAIALALCVCIICRKYFRTHNMNNAMVVGGQEIKMMVLRNPKIL</sequence>
<proteinExistence type="predicted"/>
<feature type="transmembrane region" description="Helical" evidence="1">
    <location>
        <begin position="181"/>
        <end position="203"/>
    </location>
</feature>
<reference evidence="3 4" key="1">
    <citation type="submission" date="2020-04" db="EMBL/GenBank/DDBJ databases">
        <authorList>
            <person name="Wallbank WR R."/>
            <person name="Pardo Diaz C."/>
            <person name="Kozak K."/>
            <person name="Martin S."/>
            <person name="Jiggins C."/>
            <person name="Moest M."/>
            <person name="Warren A I."/>
            <person name="Byers J.R.P. K."/>
            <person name="Montejo-Kovacevich G."/>
            <person name="Yen C E."/>
        </authorList>
    </citation>
    <scope>NUCLEOTIDE SEQUENCE [LARGE SCALE GENOMIC DNA]</scope>
</reference>
<accession>A0A8S1BAQ4</accession>
<dbReference type="AlphaFoldDB" id="A0A8S1BAQ4"/>
<dbReference type="Pfam" id="PF02363">
    <property type="entry name" value="C_tripleX"/>
    <property type="match status" value="2"/>
</dbReference>
<evidence type="ECO:0000313" key="3">
    <source>
        <dbReference type="EMBL" id="CAB3255903.1"/>
    </source>
</evidence>
<dbReference type="OrthoDB" id="409374at2759"/>
<dbReference type="InterPro" id="IPR009030">
    <property type="entry name" value="Growth_fac_rcpt_cys_sf"/>
</dbReference>
<keyword evidence="4" id="KW-1185">Reference proteome</keyword>